<feature type="region of interest" description="Disordered" evidence="5">
    <location>
        <begin position="429"/>
        <end position="448"/>
    </location>
</feature>
<keyword evidence="3 6" id="KW-1133">Transmembrane helix</keyword>
<evidence type="ECO:0000256" key="1">
    <source>
        <dbReference type="ARBA" id="ARBA00004167"/>
    </source>
</evidence>
<dbReference type="KEGG" id="zca:113908319"/>
<proteinExistence type="predicted"/>
<dbReference type="GO" id="GO:0007291">
    <property type="term" value="P:sperm individualization"/>
    <property type="evidence" value="ECO:0007669"/>
    <property type="project" value="TreeGrafter"/>
</dbReference>
<dbReference type="PANTHER" id="PTHR34834:SF3">
    <property type="entry name" value="SPEM FAMILY MEMBER 3"/>
    <property type="match status" value="1"/>
</dbReference>
<evidence type="ECO:0000256" key="6">
    <source>
        <dbReference type="SAM" id="Phobius"/>
    </source>
</evidence>
<dbReference type="GO" id="GO:0030317">
    <property type="term" value="P:flagellated sperm motility"/>
    <property type="evidence" value="ECO:0007669"/>
    <property type="project" value="TreeGrafter"/>
</dbReference>
<keyword evidence="4 6" id="KW-0472">Membrane</keyword>
<name>A0A6J2AXP4_ZALCA</name>
<evidence type="ECO:0000256" key="5">
    <source>
        <dbReference type="SAM" id="MobiDB-lite"/>
    </source>
</evidence>
<dbReference type="Proteomes" id="UP000515165">
    <property type="component" value="Chromosome 16"/>
</dbReference>
<evidence type="ECO:0000256" key="4">
    <source>
        <dbReference type="ARBA" id="ARBA00023136"/>
    </source>
</evidence>
<feature type="region of interest" description="Disordered" evidence="5">
    <location>
        <begin position="869"/>
        <end position="984"/>
    </location>
</feature>
<feature type="region of interest" description="Disordered" evidence="5">
    <location>
        <begin position="195"/>
        <end position="295"/>
    </location>
</feature>
<organism evidence="7 8">
    <name type="scientific">Zalophus californianus</name>
    <name type="common">California sealion</name>
    <dbReference type="NCBI Taxonomy" id="9704"/>
    <lineage>
        <taxon>Eukaryota</taxon>
        <taxon>Metazoa</taxon>
        <taxon>Chordata</taxon>
        <taxon>Craniata</taxon>
        <taxon>Vertebrata</taxon>
        <taxon>Euteleostomi</taxon>
        <taxon>Mammalia</taxon>
        <taxon>Eutheria</taxon>
        <taxon>Laurasiatheria</taxon>
        <taxon>Carnivora</taxon>
        <taxon>Caniformia</taxon>
        <taxon>Pinnipedia</taxon>
        <taxon>Otariidae</taxon>
        <taxon>Zalophus</taxon>
    </lineage>
</organism>
<feature type="compositionally biased region" description="Polar residues" evidence="5">
    <location>
        <begin position="273"/>
        <end position="282"/>
    </location>
</feature>
<dbReference type="OrthoDB" id="9535405at2759"/>
<keyword evidence="2 6" id="KW-0812">Transmembrane</keyword>
<feature type="compositionally biased region" description="Polar residues" evidence="5">
    <location>
        <begin position="869"/>
        <end position="894"/>
    </location>
</feature>
<feature type="region of interest" description="Disordered" evidence="5">
    <location>
        <begin position="663"/>
        <end position="812"/>
    </location>
</feature>
<sequence>MGERAHHGAQVCSGTNPRKCQDLGDSILLILGSFILLNVGINVVTLLWRHLKSSLRILFHHFFPKDKQPSCTGGHPMCTHCSMDARNLCSRVSSRFHRRPGSPVGYPNHLNSWIPDTNDEMASGCCWMPPQCGHAGAPMDAPWGPWKEGVMGAGEAPQVTALKARARFNSRHEAPSQFPRMSKVDMVPLLLRHESKTNTPDYDPAHAPAQTQTHSPGHTPEHTTPLAQAQTQMQTSSPAHTREHNTPKAQAQAQTQTQTQTQASPRAHAPEPTTCQAHSSSLAHAPEHTTPQAQTCSPAHTLEHNLPQAQIHSLAQAPEYKPLQAHTCSAALTPERITPQAQTCSPAHATEHTPVLVHGPKPTSVQAHTYSPGFTPDHTQHTPAQAHGPVHTSAGPLGHTPEHVIAHAPACTLAHAHLTYTHVPHPLVPAPTSAPAPPLTSTPATIPAPAPPPAPVPISSPTPDPALVMTLTTPPVPTPVSVTTRTPILTPIPSTLTAFGQGLSTGHVVYDARRVKQNVCHVCPPLKFGYSRRDVGTLPRPQEGQGLGNSATAEPTSKQYSGDCVKPPPTGSVLGYLELGNVEWKISNDAKDKFLQPKTFPYFSFHPCSSERRNTDSQTPVDPKFLVYSKDATPSQPCFHSPTSAQSSLRTIPPPCTLSLPLMSPRSFVPHQPSNHQKPSTSMQPPTFPPTSKSSHSTPSSQFPIPPQFSKTFQPQPPELQESLGLNQDSGLQRTPSPSKDLRVPRNPGLTQNPGLCKNPGLVQDRGLKKPPGLIQDPYLCKSPSPSQDAGPHKNLVITQDSGPQKSLGPTQNAGIFRSPCLAQPCGLHKNIPFLQTSDVQRSSGFMQNSGAYRNLEQNQETIHCKSQDLSQTTGLHNSPGPSQDSGIYKSTGNAHEVGVSRSLGLPQDSCPQKSLYQDSGVNKSPGLIQTSGLHKGSGLTQDSGDYKNTGLTEDSGVNRDLGLTQDSSLHKNPSLTQATGVKRGGCTQDDGIYGSPEYIQDPNFHECPGINQDPGPNKGPALTQDHGLPKTQSLIGESSLHKDSSLISNPNHHKNPGLALSTDSVQVLGLPQTLKSSLCLMKSCVSEEAPRKEDVQQQLPWTSVPLSQNSSSSKPQVMICNDLQTFSEVPLLIELQPSPRRAGSRDWVYRPVDTVPSAYQSYRQMSMPPKINWKPYCPGSGTRVGHVVFDARQRQFGVGRDKCEALSPRRSRQEASSNPWRPKRSGDISV</sequence>
<gene>
    <name evidence="8" type="primary">SPEM3</name>
</gene>
<feature type="region of interest" description="Disordered" evidence="5">
    <location>
        <begin position="534"/>
        <end position="565"/>
    </location>
</feature>
<feature type="region of interest" description="Disordered" evidence="5">
    <location>
        <begin position="353"/>
        <end position="401"/>
    </location>
</feature>
<evidence type="ECO:0000313" key="7">
    <source>
        <dbReference type="Proteomes" id="UP000515165"/>
    </source>
</evidence>
<reference evidence="8" key="1">
    <citation type="submission" date="2025-08" db="UniProtKB">
        <authorList>
            <consortium name="RefSeq"/>
        </authorList>
    </citation>
    <scope>IDENTIFICATION</scope>
    <source>
        <tissue evidence="8">Blood</tissue>
    </source>
</reference>
<dbReference type="GeneID" id="113908319"/>
<feature type="region of interest" description="Disordered" evidence="5">
    <location>
        <begin position="1201"/>
        <end position="1231"/>
    </location>
</feature>
<dbReference type="PANTHER" id="PTHR34834">
    <property type="entry name" value="SPERMATID MATURATION PROTEIN 1"/>
    <property type="match status" value="1"/>
</dbReference>
<feature type="transmembrane region" description="Helical" evidence="6">
    <location>
        <begin position="27"/>
        <end position="48"/>
    </location>
</feature>
<dbReference type="AlphaFoldDB" id="A0A6J2AXP4"/>
<feature type="compositionally biased region" description="Polar residues" evidence="5">
    <location>
        <begin position="225"/>
        <end position="239"/>
    </location>
</feature>
<protein>
    <submittedName>
        <fullName evidence="8">LOW QUALITY PROTEIN: uncharacterized protein SPEM3</fullName>
    </submittedName>
</protein>
<evidence type="ECO:0000256" key="3">
    <source>
        <dbReference type="ARBA" id="ARBA00022989"/>
    </source>
</evidence>
<dbReference type="GO" id="GO:0005737">
    <property type="term" value="C:cytoplasm"/>
    <property type="evidence" value="ECO:0007669"/>
    <property type="project" value="TreeGrafter"/>
</dbReference>
<dbReference type="GO" id="GO:0016020">
    <property type="term" value="C:membrane"/>
    <property type="evidence" value="ECO:0007669"/>
    <property type="project" value="UniProtKB-SubCell"/>
</dbReference>
<comment type="subcellular location">
    <subcellularLocation>
        <location evidence="1">Membrane</location>
        <topology evidence="1">Single-pass membrane protein</topology>
    </subcellularLocation>
</comment>
<feature type="compositionally biased region" description="Polar residues" evidence="5">
    <location>
        <begin position="797"/>
        <end position="812"/>
    </location>
</feature>
<accession>A0A6J2AXP4</accession>
<feature type="compositionally biased region" description="Polar residues" evidence="5">
    <location>
        <begin position="724"/>
        <end position="738"/>
    </location>
</feature>
<feature type="compositionally biased region" description="Polar residues" evidence="5">
    <location>
        <begin position="965"/>
        <end position="980"/>
    </location>
</feature>
<feature type="compositionally biased region" description="Polar residues" evidence="5">
    <location>
        <begin position="910"/>
        <end position="944"/>
    </location>
</feature>
<keyword evidence="7" id="KW-1185">Reference proteome</keyword>
<evidence type="ECO:0000313" key="8">
    <source>
        <dbReference type="RefSeq" id="XP_027424425.1"/>
    </source>
</evidence>
<dbReference type="CTD" id="107983988"/>
<feature type="compositionally biased region" description="Polar residues" evidence="5">
    <location>
        <begin position="672"/>
        <end position="683"/>
    </location>
</feature>
<feature type="compositionally biased region" description="Polar residues" evidence="5">
    <location>
        <begin position="548"/>
        <end position="560"/>
    </location>
</feature>
<dbReference type="RefSeq" id="XP_027424425.1">
    <property type="nucleotide sequence ID" value="XM_027568624.1"/>
</dbReference>
<feature type="compositionally biased region" description="Low complexity" evidence="5">
    <location>
        <begin position="690"/>
        <end position="703"/>
    </location>
</feature>
<feature type="compositionally biased region" description="Low complexity" evidence="5">
    <location>
        <begin position="249"/>
        <end position="263"/>
    </location>
</feature>
<evidence type="ECO:0000256" key="2">
    <source>
        <dbReference type="ARBA" id="ARBA00022692"/>
    </source>
</evidence>